<dbReference type="RefSeq" id="WP_068000532.1">
    <property type="nucleotide sequence ID" value="NZ_QQBC01000003.1"/>
</dbReference>
<dbReference type="SUPFAM" id="SSF57625">
    <property type="entry name" value="Invertebrate chitin-binding proteins"/>
    <property type="match status" value="1"/>
</dbReference>
<accession>A0A370I9I9</accession>
<dbReference type="InterPro" id="IPR002557">
    <property type="entry name" value="Chitin-bd_dom"/>
</dbReference>
<dbReference type="Proteomes" id="UP000254869">
    <property type="component" value="Unassembled WGS sequence"/>
</dbReference>
<sequence length="59" mass="6827">MPDEDRLVDWYDCSDKEDGNYPHPTGDTTKFMSCVARTNAYERNCPPDTHFDPERGQCV</sequence>
<proteinExistence type="predicted"/>
<protein>
    <submittedName>
        <fullName evidence="2">Chitin binding peritrophin-A-like protein</fullName>
    </submittedName>
</protein>
<gene>
    <name evidence="2" type="ORF">DFR76_103460</name>
</gene>
<dbReference type="Gene3D" id="2.170.140.10">
    <property type="entry name" value="Chitin binding domain"/>
    <property type="match status" value="1"/>
</dbReference>
<reference evidence="2 3" key="1">
    <citation type="submission" date="2018-07" db="EMBL/GenBank/DDBJ databases">
        <title>Genomic Encyclopedia of Type Strains, Phase IV (KMG-IV): sequencing the most valuable type-strain genomes for metagenomic binning, comparative biology and taxonomic classification.</title>
        <authorList>
            <person name="Goeker M."/>
        </authorList>
    </citation>
    <scope>NUCLEOTIDE SEQUENCE [LARGE SCALE GENOMIC DNA]</scope>
    <source>
        <strain evidence="2 3">DSM 44290</strain>
    </source>
</reference>
<evidence type="ECO:0000313" key="3">
    <source>
        <dbReference type="Proteomes" id="UP000254869"/>
    </source>
</evidence>
<dbReference type="GO" id="GO:0005576">
    <property type="term" value="C:extracellular region"/>
    <property type="evidence" value="ECO:0007669"/>
    <property type="project" value="InterPro"/>
</dbReference>
<name>A0A370I9I9_9NOCA</name>
<dbReference type="InterPro" id="IPR036508">
    <property type="entry name" value="Chitin-bd_dom_sf"/>
</dbReference>
<dbReference type="PROSITE" id="PS50940">
    <property type="entry name" value="CHIT_BIND_II"/>
    <property type="match status" value="1"/>
</dbReference>
<dbReference type="EMBL" id="QQBC01000003">
    <property type="protein sequence ID" value="RDI67389.1"/>
    <property type="molecule type" value="Genomic_DNA"/>
</dbReference>
<feature type="domain" description="Chitin-binding type-2" evidence="1">
    <location>
        <begin position="10"/>
        <end position="59"/>
    </location>
</feature>
<evidence type="ECO:0000313" key="2">
    <source>
        <dbReference type="EMBL" id="RDI67389.1"/>
    </source>
</evidence>
<dbReference type="GO" id="GO:0008061">
    <property type="term" value="F:chitin binding"/>
    <property type="evidence" value="ECO:0007669"/>
    <property type="project" value="InterPro"/>
</dbReference>
<dbReference type="Pfam" id="PF01607">
    <property type="entry name" value="CBM_14"/>
    <property type="match status" value="1"/>
</dbReference>
<comment type="caution">
    <text evidence="2">The sequence shown here is derived from an EMBL/GenBank/DDBJ whole genome shotgun (WGS) entry which is preliminary data.</text>
</comment>
<keyword evidence="3" id="KW-1185">Reference proteome</keyword>
<evidence type="ECO:0000259" key="1">
    <source>
        <dbReference type="PROSITE" id="PS50940"/>
    </source>
</evidence>
<organism evidence="2 3">
    <name type="scientific">Nocardia pseudobrasiliensis</name>
    <dbReference type="NCBI Taxonomy" id="45979"/>
    <lineage>
        <taxon>Bacteria</taxon>
        <taxon>Bacillati</taxon>
        <taxon>Actinomycetota</taxon>
        <taxon>Actinomycetes</taxon>
        <taxon>Mycobacteriales</taxon>
        <taxon>Nocardiaceae</taxon>
        <taxon>Nocardia</taxon>
    </lineage>
</organism>
<dbReference type="AlphaFoldDB" id="A0A370I9I9"/>